<dbReference type="Pfam" id="PF13430">
    <property type="entry name" value="DUF4112"/>
    <property type="match status" value="1"/>
</dbReference>
<accession>A0ABT3YKT9</accession>
<protein>
    <submittedName>
        <fullName evidence="1">DUF4112 domain-containing protein</fullName>
    </submittedName>
</protein>
<name>A0ABT3YKT9_9HYPH</name>
<sequence length="139" mass="15244">MTDTAQHFDRDLIVIERELDHLNRLAKTLDSRFRLPGTSIRFGLDTVVGLIPGIGDTLVAAPSAWIIWRGHKMGIGRRHIARMVANSAADYVIGLVPVIGDLFDVGFKANLRNVAILREQLGARHQAHSAAQTETRAAA</sequence>
<evidence type="ECO:0000313" key="2">
    <source>
        <dbReference type="Proteomes" id="UP001081283"/>
    </source>
</evidence>
<dbReference type="EMBL" id="JAOVZQ010000001">
    <property type="protein sequence ID" value="MCY0096432.1"/>
    <property type="molecule type" value="Genomic_DNA"/>
</dbReference>
<proteinExistence type="predicted"/>
<evidence type="ECO:0000313" key="1">
    <source>
        <dbReference type="EMBL" id="MCY0096432.1"/>
    </source>
</evidence>
<dbReference type="Proteomes" id="UP001081283">
    <property type="component" value="Unassembled WGS sequence"/>
</dbReference>
<gene>
    <name evidence="1" type="ORF">OEG82_20810</name>
</gene>
<reference evidence="1" key="1">
    <citation type="submission" date="2022-10" db="EMBL/GenBank/DDBJ databases">
        <title>Hoeflea sp. J2-29, isolated from marine algae.</title>
        <authorList>
            <person name="Kristyanto S."/>
            <person name="Kim J.M."/>
            <person name="Jeon C.O."/>
        </authorList>
    </citation>
    <scope>NUCLEOTIDE SEQUENCE</scope>
    <source>
        <strain evidence="1">J2-29</strain>
    </source>
</reference>
<keyword evidence="2" id="KW-1185">Reference proteome</keyword>
<dbReference type="PANTHER" id="PTHR35519:SF2">
    <property type="entry name" value="PH DOMAIN PROTEIN"/>
    <property type="match status" value="1"/>
</dbReference>
<comment type="caution">
    <text evidence="1">The sequence shown here is derived from an EMBL/GenBank/DDBJ whole genome shotgun (WGS) entry which is preliminary data.</text>
</comment>
<dbReference type="RefSeq" id="WP_267614258.1">
    <property type="nucleotide sequence ID" value="NZ_JAOVZQ010000001.1"/>
</dbReference>
<organism evidence="1 2">
    <name type="scientific">Hoeflea ulvae</name>
    <dbReference type="NCBI Taxonomy" id="2983764"/>
    <lineage>
        <taxon>Bacteria</taxon>
        <taxon>Pseudomonadati</taxon>
        <taxon>Pseudomonadota</taxon>
        <taxon>Alphaproteobacteria</taxon>
        <taxon>Hyphomicrobiales</taxon>
        <taxon>Rhizobiaceae</taxon>
        <taxon>Hoeflea</taxon>
    </lineage>
</organism>
<dbReference type="InterPro" id="IPR025187">
    <property type="entry name" value="DUF4112"/>
</dbReference>
<dbReference type="PANTHER" id="PTHR35519">
    <property type="entry name" value="MEMBRANE PROTEINS"/>
    <property type="match status" value="1"/>
</dbReference>